<protein>
    <submittedName>
        <fullName evidence="1">Uncharacterized protein</fullName>
    </submittedName>
</protein>
<comment type="caution">
    <text evidence="1">The sequence shown here is derived from an EMBL/GenBank/DDBJ whole genome shotgun (WGS) entry which is preliminary data.</text>
</comment>
<sequence>MNQWMFPDVEKITKQPTKAALDYQHRFTQPCLLTYSDNTITSIFEGTGIPPAQHPLERQFIMLRVPMTECGQCQSTEIEVIYARFDHPLEDPSPGEVVCAYEIFCHNCNYFTYRKYTP</sequence>
<evidence type="ECO:0000313" key="1">
    <source>
        <dbReference type="EMBL" id="MBD2295443.1"/>
    </source>
</evidence>
<dbReference type="Proteomes" id="UP000662185">
    <property type="component" value="Unassembled WGS sequence"/>
</dbReference>
<gene>
    <name evidence="1" type="ORF">H6G06_18690</name>
</gene>
<dbReference type="RefSeq" id="WP_190562828.1">
    <property type="nucleotide sequence ID" value="NZ_JACJQU010000012.1"/>
</dbReference>
<dbReference type="AlphaFoldDB" id="A0A926WJ38"/>
<accession>A0A926WJ38</accession>
<keyword evidence="2" id="KW-1185">Reference proteome</keyword>
<organism evidence="1 2">
    <name type="scientific">Anabaena sphaerica FACHB-251</name>
    <dbReference type="NCBI Taxonomy" id="2692883"/>
    <lineage>
        <taxon>Bacteria</taxon>
        <taxon>Bacillati</taxon>
        <taxon>Cyanobacteriota</taxon>
        <taxon>Cyanophyceae</taxon>
        <taxon>Nostocales</taxon>
        <taxon>Nostocaceae</taxon>
        <taxon>Anabaena</taxon>
    </lineage>
</organism>
<evidence type="ECO:0000313" key="2">
    <source>
        <dbReference type="Proteomes" id="UP000662185"/>
    </source>
</evidence>
<reference evidence="2" key="1">
    <citation type="journal article" date="2020" name="ISME J.">
        <title>Comparative genomics reveals insights into cyanobacterial evolution and habitat adaptation.</title>
        <authorList>
            <person name="Chen M.Y."/>
            <person name="Teng W.K."/>
            <person name="Zhao L."/>
            <person name="Hu C.X."/>
            <person name="Zhou Y.K."/>
            <person name="Han B.P."/>
            <person name="Song L.R."/>
            <person name="Shu W.S."/>
        </authorList>
    </citation>
    <scope>NUCLEOTIDE SEQUENCE [LARGE SCALE GENOMIC DNA]</scope>
    <source>
        <strain evidence="2">FACHB-251</strain>
    </source>
</reference>
<dbReference type="EMBL" id="JACJQU010000012">
    <property type="protein sequence ID" value="MBD2295443.1"/>
    <property type="molecule type" value="Genomic_DNA"/>
</dbReference>
<name>A0A926WJ38_9NOST</name>
<proteinExistence type="predicted"/>